<dbReference type="RefSeq" id="WP_010441503.1">
    <property type="nucleotide sequence ID" value="NZ_AEYW01000012.1"/>
</dbReference>
<dbReference type="Proteomes" id="UP000271700">
    <property type="component" value="Unassembled WGS sequence"/>
</dbReference>
<reference evidence="1 2" key="1">
    <citation type="submission" date="2018-10" db="EMBL/GenBank/DDBJ databases">
        <title>Genomic Encyclopedia of Archaeal and Bacterial Type Strains, Phase II (KMG-II): from individual species to whole genera.</title>
        <authorList>
            <person name="Goeker M."/>
        </authorList>
    </citation>
    <scope>NUCLEOTIDE SEQUENCE [LARGE SCALE GENOMIC DNA]</scope>
    <source>
        <strain evidence="1 2">DSM 29317</strain>
    </source>
</reference>
<proteinExistence type="predicted"/>
<organism evidence="1 2">
    <name type="scientific">Ruegeria conchae</name>
    <dbReference type="NCBI Taxonomy" id="981384"/>
    <lineage>
        <taxon>Bacteria</taxon>
        <taxon>Pseudomonadati</taxon>
        <taxon>Pseudomonadota</taxon>
        <taxon>Alphaproteobacteria</taxon>
        <taxon>Rhodobacterales</taxon>
        <taxon>Roseobacteraceae</taxon>
        <taxon>Ruegeria</taxon>
    </lineage>
</organism>
<dbReference type="AlphaFoldDB" id="A0A497ZP07"/>
<keyword evidence="2" id="KW-1185">Reference proteome</keyword>
<gene>
    <name evidence="1" type="ORF">CLV75_2650</name>
</gene>
<comment type="caution">
    <text evidence="1">The sequence shown here is derived from an EMBL/GenBank/DDBJ whole genome shotgun (WGS) entry which is preliminary data.</text>
</comment>
<sequence>MPQNSPRLNLPFIQPSQAQKHVTHNEALRTLDLVVQLSVVSIDATIPPAAPDQGETHALGTAPTGAWAGHDGQLAAWLDNGWHFIAPDLGWRAWDQSSEQLKIWNGSAWIDPPVDLQNLPGIGVATGSDSTNRLAVRSPATLLTHEGGGHQLKVNKASDGDTASLLFQSNWTGHAEMGLSGNTEFSIKVSPDGGSWVEALRFDASSGIAGGAAIQSSANDTTPGRLMRADYGYGPGNVLGTVSQNSGVPSGAVIEHGSNTNGDYTRFADGTQICATTLDAVGCTTATGALFTSGSTNWDFPIAFAAGSKPALSGNGGGFGRFVGFDTPSETQTTFQVLAAISDATNIEPSMIAIGRWF</sequence>
<evidence type="ECO:0000313" key="1">
    <source>
        <dbReference type="EMBL" id="RLK07524.1"/>
    </source>
</evidence>
<dbReference type="InterPro" id="IPR021251">
    <property type="entry name" value="DUF2793"/>
</dbReference>
<protein>
    <submittedName>
        <fullName evidence="1">Uncharacterized protein DUF2793</fullName>
    </submittedName>
</protein>
<dbReference type="EMBL" id="RCCT01000003">
    <property type="protein sequence ID" value="RLK07524.1"/>
    <property type="molecule type" value="Genomic_DNA"/>
</dbReference>
<evidence type="ECO:0000313" key="2">
    <source>
        <dbReference type="Proteomes" id="UP000271700"/>
    </source>
</evidence>
<dbReference type="STRING" id="981384.GCA_000192475_02246"/>
<dbReference type="OrthoDB" id="564699at2"/>
<dbReference type="Pfam" id="PF10983">
    <property type="entry name" value="DUF2793"/>
    <property type="match status" value="1"/>
</dbReference>
<name>A0A497ZP07_9RHOB</name>
<accession>A0A497ZP07</accession>